<dbReference type="EMBL" id="JAWDGP010000784">
    <property type="protein sequence ID" value="KAK3797273.1"/>
    <property type="molecule type" value="Genomic_DNA"/>
</dbReference>
<keyword evidence="2" id="KW-1185">Reference proteome</keyword>
<comment type="caution">
    <text evidence="1">The sequence shown here is derived from an EMBL/GenBank/DDBJ whole genome shotgun (WGS) entry which is preliminary data.</text>
</comment>
<protein>
    <submittedName>
        <fullName evidence="1">Uncharacterized protein</fullName>
    </submittedName>
</protein>
<dbReference type="AlphaFoldDB" id="A0AAE1B041"/>
<feature type="non-terminal residue" evidence="1">
    <location>
        <position position="58"/>
    </location>
</feature>
<dbReference type="Proteomes" id="UP001283361">
    <property type="component" value="Unassembled WGS sequence"/>
</dbReference>
<name>A0AAE1B041_9GAST</name>
<accession>A0AAE1B041</accession>
<organism evidence="1 2">
    <name type="scientific">Elysia crispata</name>
    <name type="common">lettuce slug</name>
    <dbReference type="NCBI Taxonomy" id="231223"/>
    <lineage>
        <taxon>Eukaryota</taxon>
        <taxon>Metazoa</taxon>
        <taxon>Spiralia</taxon>
        <taxon>Lophotrochozoa</taxon>
        <taxon>Mollusca</taxon>
        <taxon>Gastropoda</taxon>
        <taxon>Heterobranchia</taxon>
        <taxon>Euthyneura</taxon>
        <taxon>Panpulmonata</taxon>
        <taxon>Sacoglossa</taxon>
        <taxon>Placobranchoidea</taxon>
        <taxon>Plakobranchidae</taxon>
        <taxon>Elysia</taxon>
    </lineage>
</organism>
<evidence type="ECO:0000313" key="1">
    <source>
        <dbReference type="EMBL" id="KAK3797273.1"/>
    </source>
</evidence>
<gene>
    <name evidence="1" type="ORF">RRG08_019125</name>
</gene>
<proteinExistence type="predicted"/>
<sequence>CHAQVSRSVYKNGGHWKYFSLALVAEDAHQKLHQVRDVNNAVSNKKVFYHLSLRLFDN</sequence>
<evidence type="ECO:0000313" key="2">
    <source>
        <dbReference type="Proteomes" id="UP001283361"/>
    </source>
</evidence>
<reference evidence="1" key="1">
    <citation type="journal article" date="2023" name="G3 (Bethesda)">
        <title>A reference genome for the long-term kleptoplast-retaining sea slug Elysia crispata morphotype clarki.</title>
        <authorList>
            <person name="Eastman K.E."/>
            <person name="Pendleton A.L."/>
            <person name="Shaikh M.A."/>
            <person name="Suttiyut T."/>
            <person name="Ogas R."/>
            <person name="Tomko P."/>
            <person name="Gavelis G."/>
            <person name="Widhalm J.R."/>
            <person name="Wisecaver J.H."/>
        </authorList>
    </citation>
    <scope>NUCLEOTIDE SEQUENCE</scope>
    <source>
        <strain evidence="1">ECLA1</strain>
    </source>
</reference>